<dbReference type="EMBL" id="KV454407">
    <property type="protein sequence ID" value="ODQ67348.1"/>
    <property type="molecule type" value="Genomic_DNA"/>
</dbReference>
<gene>
    <name evidence="2" type="ORF">NADFUDRAFT_49781</name>
</gene>
<dbReference type="Proteomes" id="UP000095009">
    <property type="component" value="Unassembled WGS sequence"/>
</dbReference>
<evidence type="ECO:0000256" key="1">
    <source>
        <dbReference type="SAM" id="MobiDB-lite"/>
    </source>
</evidence>
<accession>A0A1E3PPX3</accession>
<dbReference type="InterPro" id="IPR008812">
    <property type="entry name" value="Ran_GTP-bd-rel"/>
</dbReference>
<dbReference type="PANTHER" id="PTHR31010:SF2">
    <property type="entry name" value="RAN-SPECIFIC GTPASE-ACTIVATING PROTEIN 30"/>
    <property type="match status" value="1"/>
</dbReference>
<dbReference type="GO" id="GO:0005634">
    <property type="term" value="C:nucleus"/>
    <property type="evidence" value="ECO:0007669"/>
    <property type="project" value="EnsemblFungi"/>
</dbReference>
<dbReference type="PANTHER" id="PTHR31010">
    <property type="entry name" value="RAN-SPECIFIC GTPASE-ACTIVATING PROTEIN 30-RELATED"/>
    <property type="match status" value="1"/>
</dbReference>
<evidence type="ECO:0000313" key="2">
    <source>
        <dbReference type="EMBL" id="ODQ67348.1"/>
    </source>
</evidence>
<feature type="compositionally biased region" description="Basic and acidic residues" evidence="1">
    <location>
        <begin position="501"/>
        <end position="513"/>
    </location>
</feature>
<protein>
    <submittedName>
        <fullName evidence="2">Ran-binding-domain-containing protein</fullName>
    </submittedName>
</protein>
<evidence type="ECO:0000313" key="3">
    <source>
        <dbReference type="Proteomes" id="UP000095009"/>
    </source>
</evidence>
<name>A0A1E3PPX3_9ASCO</name>
<feature type="region of interest" description="Disordered" evidence="1">
    <location>
        <begin position="372"/>
        <end position="392"/>
    </location>
</feature>
<dbReference type="GO" id="GO:0030695">
    <property type="term" value="F:GTPase regulator activity"/>
    <property type="evidence" value="ECO:0007669"/>
    <property type="project" value="EnsemblFungi"/>
</dbReference>
<dbReference type="AlphaFoldDB" id="A0A1E3PPX3"/>
<reference evidence="2 3" key="1">
    <citation type="journal article" date="2016" name="Proc. Natl. Acad. Sci. U.S.A.">
        <title>Comparative genomics of biotechnologically important yeasts.</title>
        <authorList>
            <person name="Riley R."/>
            <person name="Haridas S."/>
            <person name="Wolfe K.H."/>
            <person name="Lopes M.R."/>
            <person name="Hittinger C.T."/>
            <person name="Goeker M."/>
            <person name="Salamov A.A."/>
            <person name="Wisecaver J.H."/>
            <person name="Long T.M."/>
            <person name="Calvey C.H."/>
            <person name="Aerts A.L."/>
            <person name="Barry K.W."/>
            <person name="Choi C."/>
            <person name="Clum A."/>
            <person name="Coughlan A.Y."/>
            <person name="Deshpande S."/>
            <person name="Douglass A.P."/>
            <person name="Hanson S.J."/>
            <person name="Klenk H.-P."/>
            <person name="LaButti K.M."/>
            <person name="Lapidus A."/>
            <person name="Lindquist E.A."/>
            <person name="Lipzen A.M."/>
            <person name="Meier-Kolthoff J.P."/>
            <person name="Ohm R.A."/>
            <person name="Otillar R.P."/>
            <person name="Pangilinan J.L."/>
            <person name="Peng Y."/>
            <person name="Rokas A."/>
            <person name="Rosa C.A."/>
            <person name="Scheuner C."/>
            <person name="Sibirny A.A."/>
            <person name="Slot J.C."/>
            <person name="Stielow J.B."/>
            <person name="Sun H."/>
            <person name="Kurtzman C.P."/>
            <person name="Blackwell M."/>
            <person name="Grigoriev I.V."/>
            <person name="Jeffries T.W."/>
        </authorList>
    </citation>
    <scope>NUCLEOTIDE SEQUENCE [LARGE SCALE GENOMIC DNA]</scope>
    <source>
        <strain evidence="2 3">DSM 6958</strain>
    </source>
</reference>
<organism evidence="2 3">
    <name type="scientific">Nadsonia fulvescens var. elongata DSM 6958</name>
    <dbReference type="NCBI Taxonomy" id="857566"/>
    <lineage>
        <taxon>Eukaryota</taxon>
        <taxon>Fungi</taxon>
        <taxon>Dikarya</taxon>
        <taxon>Ascomycota</taxon>
        <taxon>Saccharomycotina</taxon>
        <taxon>Dipodascomycetes</taxon>
        <taxon>Dipodascales</taxon>
        <taxon>Dipodascales incertae sedis</taxon>
        <taxon>Nadsonia</taxon>
    </lineage>
</organism>
<dbReference type="Pfam" id="PF05508">
    <property type="entry name" value="Ran-binding"/>
    <property type="match status" value="1"/>
</dbReference>
<keyword evidence="3" id="KW-1185">Reference proteome</keyword>
<proteinExistence type="predicted"/>
<feature type="region of interest" description="Disordered" evidence="1">
    <location>
        <begin position="482"/>
        <end position="521"/>
    </location>
</feature>
<dbReference type="OrthoDB" id="512915at2759"/>
<sequence>MDELLAKAGSQVVTFAIRSGISLASGYAIKTVSSFLSKLPEEEKRSLERIKLRLQTKILIITPAIDLIQLISARGNTSLESTVNLTKSLKHDISRFERKILTIIDDIKDASNKNSKLTKDDNKKRSNAVSEVEDYMTDLLSRIEEAIPLISLALTTSGVNLSSPLSDSVSPGRLLQASNHLQKGDALFEANPSEKQQVGPTFKLVLYSIFYGASRNSYLSTSGDITWREDYAKCDVSLWRIPSKSKNSSYTYELAIEENFNDGRYHEDDEKPKIKLTNVNGITKLFFSAAGKLLDIEESKSPVLVLKLNQTFERYNELNKEEEDITLRDNDGDDDLFEEKLTREVQEEVQALRVSNTTSNIEWLALEEYNEASEDEGECSESEIDSENEDDEINKNVSSLTSAMSKFSLRKSPRVSDNMASLSLLEYLIRLSALQSNDQDSVLNISDERISLYLRDENSSISKKQSLQQEKVRFVDDTRIRGSKKSFSGSRRPNHTSSVRSQKENTDRRENEAKPLTPWEQDRILQKAKIRVSSDT</sequence>
<dbReference type="GO" id="GO:0005737">
    <property type="term" value="C:cytoplasm"/>
    <property type="evidence" value="ECO:0007669"/>
    <property type="project" value="EnsemblFungi"/>
</dbReference>